<dbReference type="InterPro" id="IPR000719">
    <property type="entry name" value="Prot_kinase_dom"/>
</dbReference>
<dbReference type="Proteomes" id="UP001057375">
    <property type="component" value="Unassembled WGS sequence"/>
</dbReference>
<dbReference type="InterPro" id="IPR008271">
    <property type="entry name" value="Ser/Thr_kinase_AS"/>
</dbReference>
<dbReference type="InterPro" id="IPR011009">
    <property type="entry name" value="Kinase-like_dom_sf"/>
</dbReference>
<keyword evidence="6" id="KW-1185">Reference proteome</keyword>
<evidence type="ECO:0000313" key="6">
    <source>
        <dbReference type="Proteomes" id="UP001057375"/>
    </source>
</evidence>
<evidence type="ECO:0000313" key="5">
    <source>
        <dbReference type="EMBL" id="GKT36457.1"/>
    </source>
</evidence>
<evidence type="ECO:0000256" key="3">
    <source>
        <dbReference type="PROSITE-ProRule" id="PRU10141"/>
    </source>
</evidence>
<dbReference type="PANTHER" id="PTHR24361">
    <property type="entry name" value="MITOGEN-ACTIVATED KINASE KINASE KINASE"/>
    <property type="match status" value="1"/>
</dbReference>
<dbReference type="InterPro" id="IPR053235">
    <property type="entry name" value="Ser_Thr_kinase"/>
</dbReference>
<dbReference type="Gene3D" id="1.10.510.10">
    <property type="entry name" value="Transferase(Phosphotransferase) domain 1"/>
    <property type="match status" value="1"/>
</dbReference>
<dbReference type="PROSITE" id="PS00108">
    <property type="entry name" value="PROTEIN_KINASE_ST"/>
    <property type="match status" value="1"/>
</dbReference>
<keyword evidence="1 3" id="KW-0547">Nucleotide-binding</keyword>
<protein>
    <recommendedName>
        <fullName evidence="4">Protein kinase domain-containing protein</fullName>
    </recommendedName>
</protein>
<sequence length="756" mass="85924">MHQSKHSETGFKELYVQKVSTGRIKLDPLTLTSYSDIKELCILGKGGFGQVELVSIEGISEPCVLKKMLKVGDKKVIKNCKREFITQIRLFKNPKCSNRIPRPLFILDLLDTAFLGLYGFIMEFCIGGSVKDFARSWALIGDDSFFEEYSDTDCSFFSFDPISLDPLRIAALCVGMIECLDDVFTAKPKLIHRDIKPDNFLVRVDRDSKRCTVVLADLGLSHIKESVYSSVSSQSFSSNSSSSIDKKESNQNSICGTIVYNSYEALQGSQTQMSDAYSLGMTIYCLFGWCNPFEKCRSLQDPDLSPVKYVIRLRKILASGIEFPKISDLHLFKSLRTIEGGKFTPIYKCLNEVYEGLTEFNVEERMSVHKACEKVQSIKHLLPRIGEGWKCPTIDEIIETKLKSKTIPKYGESHEMRDVGYCYYYCSSKAPSSSISSSYSISSKIEKDHSDDSISKSFSCSGDQVISGSKHDQSVSQDELAGYDLLKMVDSIENEIEEIQKRAQESSPIVICEEVLEGDVNEEYCSICANYTFKVKDKRDFFFDKSNLILIHILERKKKTSTKNMFEIVPILRKLLTVLMNFSLSCSTKHRISIINVFIKPYFSSKLIICADSKCYGLIMRIMAFSTWSSEEKAPIKSLCSEAWPLFHPVLDVVKREFVGDKIVEDGHELVIFFISNLCYDPSHIHEIYDNIKDLLDGWFEAIKKKEHKEGIRFWSRLIYILSKQPSIIPHLGKEILFGDGLFVSSLIDAYDSDNF</sequence>
<comment type="caution">
    <text evidence="5">The sequence shown here is derived from an EMBL/GenBank/DDBJ whole genome shotgun (WGS) entry which is preliminary data.</text>
</comment>
<reference evidence="5" key="1">
    <citation type="submission" date="2022-03" db="EMBL/GenBank/DDBJ databases">
        <title>Draft genome sequence of Aduncisulcus paluster, a free-living microaerophilic Fornicata.</title>
        <authorList>
            <person name="Yuyama I."/>
            <person name="Kume K."/>
            <person name="Tamura T."/>
            <person name="Inagaki Y."/>
            <person name="Hashimoto T."/>
        </authorList>
    </citation>
    <scope>NUCLEOTIDE SEQUENCE</scope>
    <source>
        <strain evidence="5">NY0171</strain>
    </source>
</reference>
<keyword evidence="2 3" id="KW-0067">ATP-binding</keyword>
<dbReference type="Pfam" id="PF00069">
    <property type="entry name" value="Pkinase"/>
    <property type="match status" value="1"/>
</dbReference>
<feature type="binding site" evidence="3">
    <location>
        <position position="66"/>
    </location>
    <ligand>
        <name>ATP</name>
        <dbReference type="ChEBI" id="CHEBI:30616"/>
    </ligand>
</feature>
<dbReference type="PROSITE" id="PS50011">
    <property type="entry name" value="PROTEIN_KINASE_DOM"/>
    <property type="match status" value="1"/>
</dbReference>
<dbReference type="SMART" id="SM00220">
    <property type="entry name" value="S_TKc"/>
    <property type="match status" value="1"/>
</dbReference>
<evidence type="ECO:0000256" key="1">
    <source>
        <dbReference type="ARBA" id="ARBA00022741"/>
    </source>
</evidence>
<evidence type="ECO:0000259" key="4">
    <source>
        <dbReference type="PROSITE" id="PS50011"/>
    </source>
</evidence>
<dbReference type="InterPro" id="IPR017441">
    <property type="entry name" value="Protein_kinase_ATP_BS"/>
</dbReference>
<organism evidence="5 6">
    <name type="scientific">Aduncisulcus paluster</name>
    <dbReference type="NCBI Taxonomy" id="2918883"/>
    <lineage>
        <taxon>Eukaryota</taxon>
        <taxon>Metamonada</taxon>
        <taxon>Carpediemonas-like organisms</taxon>
        <taxon>Aduncisulcus</taxon>
    </lineage>
</organism>
<feature type="domain" description="Protein kinase" evidence="4">
    <location>
        <begin position="37"/>
        <end position="383"/>
    </location>
</feature>
<dbReference type="EMBL" id="BQXS01011230">
    <property type="protein sequence ID" value="GKT36457.1"/>
    <property type="molecule type" value="Genomic_DNA"/>
</dbReference>
<dbReference type="SUPFAM" id="SSF56112">
    <property type="entry name" value="Protein kinase-like (PK-like)"/>
    <property type="match status" value="1"/>
</dbReference>
<proteinExistence type="predicted"/>
<name>A0ABQ5KVH3_9EUKA</name>
<accession>A0ABQ5KVH3</accession>
<dbReference type="PROSITE" id="PS00107">
    <property type="entry name" value="PROTEIN_KINASE_ATP"/>
    <property type="match status" value="1"/>
</dbReference>
<gene>
    <name evidence="5" type="ORF">ADUPG1_009422</name>
</gene>
<evidence type="ECO:0000256" key="2">
    <source>
        <dbReference type="ARBA" id="ARBA00022840"/>
    </source>
</evidence>